<keyword evidence="1" id="KW-0812">Transmembrane</keyword>
<evidence type="ECO:0000256" key="1">
    <source>
        <dbReference type="SAM" id="Phobius"/>
    </source>
</evidence>
<name>A0A1J4MSU6_9CRYT</name>
<dbReference type="AlphaFoldDB" id="A0A1J4MSU6"/>
<dbReference type="RefSeq" id="XP_067068989.1">
    <property type="nucleotide sequence ID" value="XM_067212355.1"/>
</dbReference>
<organism evidence="2 3">
    <name type="scientific">Cryptosporidium andersoni</name>
    <dbReference type="NCBI Taxonomy" id="117008"/>
    <lineage>
        <taxon>Eukaryota</taxon>
        <taxon>Sar</taxon>
        <taxon>Alveolata</taxon>
        <taxon>Apicomplexa</taxon>
        <taxon>Conoidasida</taxon>
        <taxon>Coccidia</taxon>
        <taxon>Eucoccidiorida</taxon>
        <taxon>Eimeriorina</taxon>
        <taxon>Cryptosporidiidae</taxon>
        <taxon>Cryptosporidium</taxon>
    </lineage>
</organism>
<proteinExistence type="predicted"/>
<feature type="transmembrane region" description="Helical" evidence="1">
    <location>
        <begin position="152"/>
        <end position="171"/>
    </location>
</feature>
<evidence type="ECO:0000313" key="3">
    <source>
        <dbReference type="Proteomes" id="UP000186804"/>
    </source>
</evidence>
<dbReference type="Proteomes" id="UP000186804">
    <property type="component" value="Unassembled WGS sequence"/>
</dbReference>
<dbReference type="OrthoDB" id="343972at2759"/>
<feature type="transmembrane region" description="Helical" evidence="1">
    <location>
        <begin position="9"/>
        <end position="26"/>
    </location>
</feature>
<gene>
    <name evidence="2" type="ORF">cand_021250</name>
</gene>
<reference evidence="2 3" key="1">
    <citation type="submission" date="2016-10" db="EMBL/GenBank/DDBJ databases">
        <title>Reductive evolution of mitochondrial metabolism and differential evolution of invasion-related proteins in Cryptosporidium.</title>
        <authorList>
            <person name="Liu S."/>
            <person name="Roellig D.M."/>
            <person name="Guo Y."/>
            <person name="Li N."/>
            <person name="Frace M.A."/>
            <person name="Tang K."/>
            <person name="Zhang L."/>
            <person name="Feng Y."/>
            <person name="Xiao L."/>
        </authorList>
    </citation>
    <scope>NUCLEOTIDE SEQUENCE [LARGE SCALE GENOMIC DNA]</scope>
    <source>
        <strain evidence="2">30847</strain>
    </source>
</reference>
<protein>
    <submittedName>
        <fullName evidence="2">Uncharacterized protein</fullName>
    </submittedName>
</protein>
<keyword evidence="1" id="KW-1133">Transmembrane helix</keyword>
<evidence type="ECO:0000313" key="2">
    <source>
        <dbReference type="EMBL" id="OII77143.1"/>
    </source>
</evidence>
<feature type="transmembrane region" description="Helical" evidence="1">
    <location>
        <begin position="83"/>
        <end position="106"/>
    </location>
</feature>
<dbReference type="GeneID" id="92366309"/>
<comment type="caution">
    <text evidence="2">The sequence shown here is derived from an EMBL/GenBank/DDBJ whole genome shotgun (WGS) entry which is preliminary data.</text>
</comment>
<sequence>MLNLFPPRLWLHFSQTGGAYFCLSYFRTHPLLSLRRCIELWCIILSVLALLQLIVSIGAATTNYTFLIKMLFPDIVDIVQRDFGILIILMFISAILALLVGAMGLTSVNTGSILSTKIFILCNYLHISKDIAFLVAILVLLSKWKILTGNSVAFFSIIIGISLISGIYISYIGENYLHVLEIGGTGDELATATELESQSTVGQDLELSKEEDSSLLSRK</sequence>
<feature type="transmembrane region" description="Helical" evidence="1">
    <location>
        <begin position="38"/>
        <end position="62"/>
    </location>
</feature>
<keyword evidence="1" id="KW-0472">Membrane</keyword>
<dbReference type="EMBL" id="LRBS01000045">
    <property type="protein sequence ID" value="OII77143.1"/>
    <property type="molecule type" value="Genomic_DNA"/>
</dbReference>
<feature type="transmembrane region" description="Helical" evidence="1">
    <location>
        <begin position="118"/>
        <end position="140"/>
    </location>
</feature>
<keyword evidence="3" id="KW-1185">Reference proteome</keyword>
<dbReference type="VEuPathDB" id="CryptoDB:cand_021250"/>
<accession>A0A1J4MSU6</accession>